<gene>
    <name evidence="1" type="ORF">GCM10009825_28180</name>
</gene>
<evidence type="ECO:0000313" key="1">
    <source>
        <dbReference type="EMBL" id="GAA2140440.1"/>
    </source>
</evidence>
<dbReference type="Proteomes" id="UP001500102">
    <property type="component" value="Unassembled WGS sequence"/>
</dbReference>
<dbReference type="EMBL" id="BAAAQB010000037">
    <property type="protein sequence ID" value="GAA2140440.1"/>
    <property type="molecule type" value="Genomic_DNA"/>
</dbReference>
<organism evidence="1 2">
    <name type="scientific">Arthrobacter humicola</name>
    <dbReference type="NCBI Taxonomy" id="409291"/>
    <lineage>
        <taxon>Bacteria</taxon>
        <taxon>Bacillati</taxon>
        <taxon>Actinomycetota</taxon>
        <taxon>Actinomycetes</taxon>
        <taxon>Micrococcales</taxon>
        <taxon>Micrococcaceae</taxon>
        <taxon>Arthrobacter</taxon>
    </lineage>
</organism>
<keyword evidence="2" id="KW-1185">Reference proteome</keyword>
<dbReference type="RefSeq" id="WP_116766260.1">
    <property type="nucleotide sequence ID" value="NZ_BAAAQB010000037.1"/>
</dbReference>
<sequence>MSDDHDWSNLVGRPVEVWKDGHLIRTGYVDDVAQAAGALWLAGHGADRRALYQKADGYSAKPVCEAAP</sequence>
<protein>
    <submittedName>
        <fullName evidence="1">Uncharacterized protein</fullName>
    </submittedName>
</protein>
<accession>A0ABP5L6E1</accession>
<evidence type="ECO:0000313" key="2">
    <source>
        <dbReference type="Proteomes" id="UP001500102"/>
    </source>
</evidence>
<comment type="caution">
    <text evidence="1">The sequence shown here is derived from an EMBL/GenBank/DDBJ whole genome shotgun (WGS) entry which is preliminary data.</text>
</comment>
<name>A0ABP5L6E1_9MICC</name>
<reference evidence="2" key="1">
    <citation type="journal article" date="2019" name="Int. J. Syst. Evol. Microbiol.">
        <title>The Global Catalogue of Microorganisms (GCM) 10K type strain sequencing project: providing services to taxonomists for standard genome sequencing and annotation.</title>
        <authorList>
            <consortium name="The Broad Institute Genomics Platform"/>
            <consortium name="The Broad Institute Genome Sequencing Center for Infectious Disease"/>
            <person name="Wu L."/>
            <person name="Ma J."/>
        </authorList>
    </citation>
    <scope>NUCLEOTIDE SEQUENCE [LARGE SCALE GENOMIC DNA]</scope>
    <source>
        <strain evidence="2">JCM 15921</strain>
    </source>
</reference>
<proteinExistence type="predicted"/>